<proteinExistence type="predicted"/>
<evidence type="ECO:0000313" key="1">
    <source>
        <dbReference type="EMBL" id="KAG2897529.1"/>
    </source>
</evidence>
<organism evidence="1 2">
    <name type="scientific">Phytophthora cactorum</name>
    <dbReference type="NCBI Taxonomy" id="29920"/>
    <lineage>
        <taxon>Eukaryota</taxon>
        <taxon>Sar</taxon>
        <taxon>Stramenopiles</taxon>
        <taxon>Oomycota</taxon>
        <taxon>Peronosporomycetes</taxon>
        <taxon>Peronosporales</taxon>
        <taxon>Peronosporaceae</taxon>
        <taxon>Phytophthora</taxon>
    </lineage>
</organism>
<gene>
    <name evidence="1" type="ORF">PC117_g22773</name>
</gene>
<accession>A0A8T1BCP4</accession>
<dbReference type="AlphaFoldDB" id="A0A8T1BCP4"/>
<sequence length="44" mass="5147">MPKSGTTILNVYPCVNSHRSAQFNEKASWSDRRSWWESFLNMAI</sequence>
<name>A0A8T1BCP4_9STRA</name>
<protein>
    <submittedName>
        <fullName evidence="1">Uncharacterized protein</fullName>
    </submittedName>
</protein>
<comment type="caution">
    <text evidence="1">The sequence shown here is derived from an EMBL/GenBank/DDBJ whole genome shotgun (WGS) entry which is preliminary data.</text>
</comment>
<dbReference type="EMBL" id="RCMK01001295">
    <property type="protein sequence ID" value="KAG2897529.1"/>
    <property type="molecule type" value="Genomic_DNA"/>
</dbReference>
<dbReference type="Proteomes" id="UP000736787">
    <property type="component" value="Unassembled WGS sequence"/>
</dbReference>
<evidence type="ECO:0000313" key="2">
    <source>
        <dbReference type="Proteomes" id="UP000736787"/>
    </source>
</evidence>
<reference evidence="1" key="1">
    <citation type="submission" date="2018-10" db="EMBL/GenBank/DDBJ databases">
        <title>Effector identification in a new, highly contiguous assembly of the strawberry crown rot pathogen Phytophthora cactorum.</title>
        <authorList>
            <person name="Armitage A.D."/>
            <person name="Nellist C.F."/>
            <person name="Bates H."/>
            <person name="Vickerstaff R.J."/>
            <person name="Harrison R.J."/>
        </authorList>
    </citation>
    <scope>NUCLEOTIDE SEQUENCE</scope>
    <source>
        <strain evidence="1">4040</strain>
    </source>
</reference>